<dbReference type="AlphaFoldDB" id="D7DSK0"/>
<name>D7DSK0_METV3</name>
<dbReference type="EMBL" id="CP002057">
    <property type="protein sequence ID" value="ADI36110.1"/>
    <property type="molecule type" value="Genomic_DNA"/>
</dbReference>
<evidence type="ECO:0000313" key="1">
    <source>
        <dbReference type="EMBL" id="ADI36110.1"/>
    </source>
</evidence>
<dbReference type="KEGG" id="mvo:Mvol_0450"/>
<accession>D7DSK0</accession>
<protein>
    <submittedName>
        <fullName evidence="1">Uncharacterized protein</fullName>
    </submittedName>
</protein>
<gene>
    <name evidence="1" type="ordered locus">Mvol_0450</name>
</gene>
<keyword evidence="2" id="KW-1185">Reference proteome</keyword>
<dbReference type="Proteomes" id="UP000007722">
    <property type="component" value="Chromosome"/>
</dbReference>
<sequence>MIKIPNGHHVIYNYEFEDGITADISVLVENNQVVDMDILKIVNYGDYKPDMPNLATMEYGTYAFCDFENYRG</sequence>
<evidence type="ECO:0000313" key="2">
    <source>
        <dbReference type="Proteomes" id="UP000007722"/>
    </source>
</evidence>
<proteinExistence type="predicted"/>
<reference evidence="1 2" key="1">
    <citation type="submission" date="2010-05" db="EMBL/GenBank/DDBJ databases">
        <title>Complete sequence of Methanococcus voltae A3.</title>
        <authorList>
            <consortium name="US DOE Joint Genome Institute"/>
            <person name="Lucas S."/>
            <person name="Copeland A."/>
            <person name="Lapidus A."/>
            <person name="Cheng J.-F."/>
            <person name="Bruce D."/>
            <person name="Goodwin L."/>
            <person name="Pitluck S."/>
            <person name="Lowry S."/>
            <person name="Clum A."/>
            <person name="Land M."/>
            <person name="Hauser L."/>
            <person name="Kyrpides N."/>
            <person name="Mikhailova N."/>
            <person name="Whitman W.B."/>
            <person name="Woyke T."/>
        </authorList>
    </citation>
    <scope>NUCLEOTIDE SEQUENCE [LARGE SCALE GENOMIC DNA]</scope>
    <source>
        <strain evidence="2">ATCC BAA-1334 / A3</strain>
    </source>
</reference>
<organism evidence="1 2">
    <name type="scientific">Methanococcus voltae (strain ATCC BAA-1334 / A3)</name>
    <dbReference type="NCBI Taxonomy" id="456320"/>
    <lineage>
        <taxon>Archaea</taxon>
        <taxon>Methanobacteriati</taxon>
        <taxon>Methanobacteriota</taxon>
        <taxon>Methanomada group</taxon>
        <taxon>Methanococci</taxon>
        <taxon>Methanococcales</taxon>
        <taxon>Methanococcaceae</taxon>
        <taxon>Methanococcus</taxon>
    </lineage>
</organism>
<dbReference type="InParanoid" id="D7DSK0"/>
<dbReference type="STRING" id="456320.Mvol_0450"/>
<dbReference type="HOGENOM" id="CLU_2712915_0_0_2"/>